<dbReference type="OrthoDB" id="39175at2759"/>
<dbReference type="CDD" id="cd12148">
    <property type="entry name" value="fungal_TF_MHR"/>
    <property type="match status" value="1"/>
</dbReference>
<dbReference type="GO" id="GO:0006351">
    <property type="term" value="P:DNA-templated transcription"/>
    <property type="evidence" value="ECO:0007669"/>
    <property type="project" value="InterPro"/>
</dbReference>
<keyword evidence="1" id="KW-0479">Metal-binding</keyword>
<feature type="compositionally biased region" description="Low complexity" evidence="3">
    <location>
        <begin position="37"/>
        <end position="54"/>
    </location>
</feature>
<dbReference type="InterPro" id="IPR007219">
    <property type="entry name" value="XnlR_reg_dom"/>
</dbReference>
<keyword evidence="6" id="KW-1185">Reference proteome</keyword>
<dbReference type="Gene3D" id="4.10.240.10">
    <property type="entry name" value="Zn(2)-C6 fungal-type DNA-binding domain"/>
    <property type="match status" value="1"/>
</dbReference>
<keyword evidence="2" id="KW-0539">Nucleus</keyword>
<dbReference type="PROSITE" id="PS00463">
    <property type="entry name" value="ZN2_CY6_FUNGAL_1"/>
    <property type="match status" value="1"/>
</dbReference>
<evidence type="ECO:0000313" key="6">
    <source>
        <dbReference type="Proteomes" id="UP000245771"/>
    </source>
</evidence>
<evidence type="ECO:0000313" key="5">
    <source>
        <dbReference type="EMBL" id="PWN31591.1"/>
    </source>
</evidence>
<dbReference type="InterPro" id="IPR036864">
    <property type="entry name" value="Zn2-C6_fun-type_DNA-bd_sf"/>
</dbReference>
<organism evidence="5 6">
    <name type="scientific">Meira miltonrushii</name>
    <dbReference type="NCBI Taxonomy" id="1280837"/>
    <lineage>
        <taxon>Eukaryota</taxon>
        <taxon>Fungi</taxon>
        <taxon>Dikarya</taxon>
        <taxon>Basidiomycota</taxon>
        <taxon>Ustilaginomycotina</taxon>
        <taxon>Exobasidiomycetes</taxon>
        <taxon>Exobasidiales</taxon>
        <taxon>Brachybasidiaceae</taxon>
        <taxon>Meira</taxon>
    </lineage>
</organism>
<dbReference type="PANTHER" id="PTHR47431:SF1">
    <property type="entry name" value="ZN(II)2CYS6 TRANSCRIPTION FACTOR (EUROFUNG)"/>
    <property type="match status" value="1"/>
</dbReference>
<feature type="compositionally biased region" description="Polar residues" evidence="3">
    <location>
        <begin position="717"/>
        <end position="730"/>
    </location>
</feature>
<feature type="region of interest" description="Disordered" evidence="3">
    <location>
        <begin position="467"/>
        <end position="500"/>
    </location>
</feature>
<proteinExistence type="predicted"/>
<dbReference type="InParanoid" id="A0A316V518"/>
<dbReference type="AlphaFoldDB" id="A0A316V518"/>
<feature type="region of interest" description="Disordered" evidence="3">
    <location>
        <begin position="1"/>
        <end position="54"/>
    </location>
</feature>
<feature type="region of interest" description="Disordered" evidence="3">
    <location>
        <begin position="744"/>
        <end position="774"/>
    </location>
</feature>
<gene>
    <name evidence="5" type="ORF">FA14DRAFT_162569</name>
</gene>
<dbReference type="Proteomes" id="UP000245771">
    <property type="component" value="Unassembled WGS sequence"/>
</dbReference>
<dbReference type="GO" id="GO:0008270">
    <property type="term" value="F:zinc ion binding"/>
    <property type="evidence" value="ECO:0007669"/>
    <property type="project" value="InterPro"/>
</dbReference>
<dbReference type="GeneID" id="37021452"/>
<dbReference type="EMBL" id="KZ819607">
    <property type="protein sequence ID" value="PWN31591.1"/>
    <property type="molecule type" value="Genomic_DNA"/>
</dbReference>
<dbReference type="STRING" id="1280837.A0A316V518"/>
<dbReference type="GO" id="GO:0000981">
    <property type="term" value="F:DNA-binding transcription factor activity, RNA polymerase II-specific"/>
    <property type="evidence" value="ECO:0007669"/>
    <property type="project" value="InterPro"/>
</dbReference>
<dbReference type="GO" id="GO:0003677">
    <property type="term" value="F:DNA binding"/>
    <property type="evidence" value="ECO:0007669"/>
    <property type="project" value="InterPro"/>
</dbReference>
<evidence type="ECO:0000256" key="1">
    <source>
        <dbReference type="ARBA" id="ARBA00022723"/>
    </source>
</evidence>
<feature type="domain" description="Zn(2)-C6 fungal-type" evidence="4">
    <location>
        <begin position="63"/>
        <end position="94"/>
    </location>
</feature>
<dbReference type="InterPro" id="IPR001138">
    <property type="entry name" value="Zn2Cys6_DnaBD"/>
</dbReference>
<dbReference type="CDD" id="cd00067">
    <property type="entry name" value="GAL4"/>
    <property type="match status" value="1"/>
</dbReference>
<dbReference type="SUPFAM" id="SSF57701">
    <property type="entry name" value="Zn2/Cys6 DNA-binding domain"/>
    <property type="match status" value="1"/>
</dbReference>
<dbReference type="Pfam" id="PF04082">
    <property type="entry name" value="Fungal_trans"/>
    <property type="match status" value="1"/>
</dbReference>
<feature type="region of interest" description="Disordered" evidence="3">
    <location>
        <begin position="708"/>
        <end position="730"/>
    </location>
</feature>
<reference evidence="5 6" key="1">
    <citation type="journal article" date="2018" name="Mol. Biol. Evol.">
        <title>Broad Genomic Sampling Reveals a Smut Pathogenic Ancestry of the Fungal Clade Ustilaginomycotina.</title>
        <authorList>
            <person name="Kijpornyongpan T."/>
            <person name="Mondo S.J."/>
            <person name="Barry K."/>
            <person name="Sandor L."/>
            <person name="Lee J."/>
            <person name="Lipzen A."/>
            <person name="Pangilinan J."/>
            <person name="LaButti K."/>
            <person name="Hainaut M."/>
            <person name="Henrissat B."/>
            <person name="Grigoriev I.V."/>
            <person name="Spatafora J.W."/>
            <person name="Aime M.C."/>
        </authorList>
    </citation>
    <scope>NUCLEOTIDE SEQUENCE [LARGE SCALE GENOMIC DNA]</scope>
    <source>
        <strain evidence="5 6">MCA 3882</strain>
    </source>
</reference>
<dbReference type="SMART" id="SM00066">
    <property type="entry name" value="GAL4"/>
    <property type="match status" value="1"/>
</dbReference>
<dbReference type="PANTHER" id="PTHR47431">
    <property type="entry name" value="ZN(II)2CYS6 TRANSCRIPTION FACTOR (EUROFUNG)-RELATED"/>
    <property type="match status" value="1"/>
</dbReference>
<evidence type="ECO:0000259" key="4">
    <source>
        <dbReference type="PROSITE" id="PS50048"/>
    </source>
</evidence>
<dbReference type="Pfam" id="PF00172">
    <property type="entry name" value="Zn_clus"/>
    <property type="match status" value="1"/>
</dbReference>
<accession>A0A316V518</accession>
<dbReference type="PROSITE" id="PS50048">
    <property type="entry name" value="ZN2_CY6_FUNGAL_2"/>
    <property type="match status" value="1"/>
</dbReference>
<evidence type="ECO:0000256" key="2">
    <source>
        <dbReference type="ARBA" id="ARBA00023242"/>
    </source>
</evidence>
<evidence type="ECO:0000256" key="3">
    <source>
        <dbReference type="SAM" id="MobiDB-lite"/>
    </source>
</evidence>
<sequence length="840" mass="91200">MDVDDERSLSPLSQFSDGGANGKESPSSGPIRKTDPSTSTSARSTGGGSSSSKASIAAPVKSACTFCRSRKSRCNGKQPCAACINRGRTDDCVYTISRRGGKPKPKGEKMEPLEMHLEKLLGLSELPHLVRIPNAMPQLQSFQQDQGNDFDPYQGIDPTRMLQQQQNNNAGMGYGTPQYQQQQQATIGSPMNLFQSPAISSATPSAKSLVKDYYTHIYRFVPVLPDPKFIDALTNCIQPGSPLLLSLQCVIPILRDQTLLPQQQPFTTPEAKKDAIRAEALFYAKQAYDAIDEVLERVEQEQDKEDASILEVIQALCILVIYEYGSGRALKSRLKVDAALTLAMSKGLHRLSSTSSRPIKASDQGLNGQGFGAGQHYLTQLPDEEVYEVKKRTWWNLWMLAMWTAYNTGRIPTVRADDSRVTSELPFSPNGNVNLWPNVISSLQGLLLVQDRVLSLAHIEHGRLPSNGIQDPSAFGQDGTRQNGSGGRHHEIPQTFSGQPTLSSKEEILRSMVELDENIQKKMLELEQTTYGIVGPSEGISAHNANEDETQRILKFLWAIQLYTTSLTLHIGQAFHGASLFERKLCFLSSISESASDPAACQVPMPNAFDGGNSSSNPAIDPVSMAPMMDVYARGPFKPRDSLKRCVDASDKLLSISRNLRKSEGHMASPNPFNACSFVLISFVCLMQALAISTSSMQEEDPMLAASLDGANEDGTFGQNSASQGSTSTSTLLRTAQSAAALTPAGQAGSANGIGSPPSLFGAGVGGGDATTARPSQQAQLQNIWARVKEARDALQGLSKYWDMVIPMREEVTGCLQASQFLLSQHPNPEQSMPTQPFSM</sequence>
<dbReference type="RefSeq" id="XP_025351893.1">
    <property type="nucleotide sequence ID" value="XM_025499671.1"/>
</dbReference>
<protein>
    <recommendedName>
        <fullName evidence="4">Zn(2)-C6 fungal-type domain-containing protein</fullName>
    </recommendedName>
</protein>
<name>A0A316V518_9BASI</name>